<dbReference type="Gene3D" id="1.10.8.430">
    <property type="entry name" value="Helical domain of apoptotic protease-activating factors"/>
    <property type="match status" value="1"/>
</dbReference>
<dbReference type="GO" id="GO:0002758">
    <property type="term" value="P:innate immune response-activating signaling pathway"/>
    <property type="evidence" value="ECO:0007669"/>
    <property type="project" value="UniProtKB-ARBA"/>
</dbReference>
<feature type="domain" description="Disease resistance protein winged helix" evidence="7">
    <location>
        <begin position="431"/>
        <end position="504"/>
    </location>
</feature>
<evidence type="ECO:0000256" key="4">
    <source>
        <dbReference type="ARBA" id="ARBA00022821"/>
    </source>
</evidence>
<protein>
    <submittedName>
        <fullName evidence="8">Disease resistance protein RPS2</fullName>
    </submittedName>
</protein>
<keyword evidence="5" id="KW-0067">ATP-binding</keyword>
<dbReference type="Pfam" id="PF13855">
    <property type="entry name" value="LRR_8"/>
    <property type="match status" value="1"/>
</dbReference>
<feature type="non-terminal residue" evidence="8">
    <location>
        <position position="1"/>
    </location>
</feature>
<evidence type="ECO:0000256" key="3">
    <source>
        <dbReference type="ARBA" id="ARBA00022737"/>
    </source>
</evidence>
<dbReference type="EMBL" id="GDJX01022082">
    <property type="protein sequence ID" value="JAT45854.1"/>
    <property type="molecule type" value="Transcribed_RNA"/>
</dbReference>
<keyword evidence="5" id="KW-0547">Nucleotide-binding</keyword>
<proteinExistence type="inferred from homology"/>
<dbReference type="Pfam" id="PF23559">
    <property type="entry name" value="WHD_DRP"/>
    <property type="match status" value="1"/>
</dbReference>
<evidence type="ECO:0000259" key="6">
    <source>
        <dbReference type="Pfam" id="PF00931"/>
    </source>
</evidence>
<dbReference type="FunFam" id="1.10.8.430:FF:000003">
    <property type="entry name" value="Probable disease resistance protein At5g66910"/>
    <property type="match status" value="1"/>
</dbReference>
<dbReference type="GO" id="GO:0009626">
    <property type="term" value="P:plant-type hypersensitive response"/>
    <property type="evidence" value="ECO:0007669"/>
    <property type="project" value="UniProtKB-ARBA"/>
</dbReference>
<dbReference type="PANTHER" id="PTHR33463:SF204">
    <property type="entry name" value="NB-ARC DOMAIN-CONTAINING PROTEIN"/>
    <property type="match status" value="1"/>
</dbReference>
<comment type="similarity">
    <text evidence="1">Belongs to the disease resistance NB-LRR family.</text>
</comment>
<dbReference type="InterPro" id="IPR058922">
    <property type="entry name" value="WHD_DRP"/>
</dbReference>
<dbReference type="InterPro" id="IPR003591">
    <property type="entry name" value="Leu-rich_rpt_typical-subtyp"/>
</dbReference>
<dbReference type="FunFam" id="1.10.10.10:FF:000322">
    <property type="entry name" value="Probable disease resistance protein At1g63360"/>
    <property type="match status" value="1"/>
</dbReference>
<dbReference type="PRINTS" id="PR00364">
    <property type="entry name" value="DISEASERSIST"/>
</dbReference>
<dbReference type="InterPro" id="IPR042197">
    <property type="entry name" value="Apaf_helical"/>
</dbReference>
<keyword evidence="3" id="KW-0677">Repeat</keyword>
<dbReference type="Gene3D" id="1.10.10.10">
    <property type="entry name" value="Winged helix-like DNA-binding domain superfamily/Winged helix DNA-binding domain"/>
    <property type="match status" value="1"/>
</dbReference>
<feature type="domain" description="NB-ARC" evidence="6">
    <location>
        <begin position="173"/>
        <end position="342"/>
    </location>
</feature>
<name>A0A1D1XTZ7_9ARAE</name>
<evidence type="ECO:0000256" key="2">
    <source>
        <dbReference type="ARBA" id="ARBA00022614"/>
    </source>
</evidence>
<evidence type="ECO:0000256" key="1">
    <source>
        <dbReference type="ARBA" id="ARBA00008894"/>
    </source>
</evidence>
<dbReference type="InterPro" id="IPR050905">
    <property type="entry name" value="Plant_NBS-LRR"/>
</dbReference>
<evidence type="ECO:0000313" key="8">
    <source>
        <dbReference type="EMBL" id="JAT45854.1"/>
    </source>
</evidence>
<evidence type="ECO:0000259" key="7">
    <source>
        <dbReference type="Pfam" id="PF23559"/>
    </source>
</evidence>
<dbReference type="GO" id="GO:0043531">
    <property type="term" value="F:ADP binding"/>
    <property type="evidence" value="ECO:0007669"/>
    <property type="project" value="InterPro"/>
</dbReference>
<dbReference type="GO" id="GO:0042742">
    <property type="term" value="P:defense response to bacterium"/>
    <property type="evidence" value="ECO:0007669"/>
    <property type="project" value="UniProtKB-ARBA"/>
</dbReference>
<dbReference type="InterPro" id="IPR002182">
    <property type="entry name" value="NB-ARC"/>
</dbReference>
<dbReference type="FunFam" id="3.40.50.300:FF:001091">
    <property type="entry name" value="Probable disease resistance protein At1g61300"/>
    <property type="match status" value="1"/>
</dbReference>
<sequence>SLSLCSVAGSSSMAGVQVDITGAVRLALKPLLSMARGVRVLWQLPRYVDALAREMEDLRDTRADLEDELLAQGGVLAATRLTHQLQRWIHRVDSLEVQLFDLEACLAARSSGPGRWSWSRYRLGRRTTRMLRRARKLRETEKGFQGRRVSVRSIEAVEAVPSSSASIVGGERALAEILQHLRDDSVGIVGIYGMGGVGKTTLLTKINNEFLVAGAHSFDVVIWVTVSRDASLLKIQMDVLDRLGITRSVKGLDKPDQEDVRAKTLFKALSARRFLLLLDDMWEKLDWRKVGIPYPSPENGCKVVLTTRSKDVCTGMDAQRKVKVSVLNESESWQLFCQKVGTEVDLQNPSIQKLARRLAATCGGLPLALITVGRAMADARTAGEWEEAIEILSEAPNKLPGMEDEVLSLLKFSLDRLKDETARQCLLYCCLFPEDHEIDVERLVDCWVGEGFLDTLHSDGLERARNRGLGIIRKLKAACLLECGGSGGDEDSSVKMHDVVREMAVWLTGGEYDPKNTFLVGARKGLSCLPKVKRWADAKRVSLMDNKIEVLPSQFCRCPNLSTLLINRNPLQAVPGGFLGSMPALLVLDLSGTDITELPKEIALLGQLQHLNLSATRIESLPREMGMLMRLRQLDLRETYELSTIPRDAIITLTGLQALNLRESSYCMEVESRDAREVKDEPTLDMVSLGDLEATSLYLLEELGLDILHSSMALERLMGSDRLSRCTKFLRLRVPGVTSRHLSTAFAKLMNLRELRIGPCSGLEELRLNGANGQLSRVEILELNGLGAARFVIGVEDSESSSFCGAPLLSSPPLIFLECLRSLSITQCHGFQELTWVGHLPCLEYLQLAGCAGIKELQSVDGGRSGETDRVDCGGSFRKLKFMSLIELLALRSIGSQPILFPSLEKLHVYRCPRLTQLALGPSSVKQIREVVGEKEWWFGVKWGDSGSIKNTLLPYFKPMGCRF</sequence>
<dbReference type="SUPFAM" id="SSF52540">
    <property type="entry name" value="P-loop containing nucleoside triphosphate hydrolases"/>
    <property type="match status" value="1"/>
</dbReference>
<dbReference type="InterPro" id="IPR027417">
    <property type="entry name" value="P-loop_NTPase"/>
</dbReference>
<organism evidence="8">
    <name type="scientific">Anthurium amnicola</name>
    <dbReference type="NCBI Taxonomy" id="1678845"/>
    <lineage>
        <taxon>Eukaryota</taxon>
        <taxon>Viridiplantae</taxon>
        <taxon>Streptophyta</taxon>
        <taxon>Embryophyta</taxon>
        <taxon>Tracheophyta</taxon>
        <taxon>Spermatophyta</taxon>
        <taxon>Magnoliopsida</taxon>
        <taxon>Liliopsida</taxon>
        <taxon>Araceae</taxon>
        <taxon>Pothoideae</taxon>
        <taxon>Potheae</taxon>
        <taxon>Anthurium</taxon>
    </lineage>
</organism>
<keyword evidence="4" id="KW-0611">Plant defense</keyword>
<dbReference type="AlphaFoldDB" id="A0A1D1XTZ7"/>
<dbReference type="Gene3D" id="3.80.10.10">
    <property type="entry name" value="Ribonuclease Inhibitor"/>
    <property type="match status" value="2"/>
</dbReference>
<reference evidence="8" key="1">
    <citation type="submission" date="2015-07" db="EMBL/GenBank/DDBJ databases">
        <title>Transcriptome Assembly of Anthurium amnicola.</title>
        <authorList>
            <person name="Suzuki J."/>
        </authorList>
    </citation>
    <scope>NUCLEOTIDE SEQUENCE</scope>
</reference>
<keyword evidence="2" id="KW-0433">Leucine-rich repeat</keyword>
<dbReference type="Pfam" id="PF00931">
    <property type="entry name" value="NB-ARC"/>
    <property type="match status" value="1"/>
</dbReference>
<dbReference type="PANTHER" id="PTHR33463">
    <property type="entry name" value="NB-ARC DOMAIN-CONTAINING PROTEIN-RELATED"/>
    <property type="match status" value="1"/>
</dbReference>
<dbReference type="SUPFAM" id="SSF52058">
    <property type="entry name" value="L domain-like"/>
    <property type="match status" value="1"/>
</dbReference>
<dbReference type="InterPro" id="IPR032675">
    <property type="entry name" value="LRR_dom_sf"/>
</dbReference>
<gene>
    <name evidence="8" type="primary">RPS2_25</name>
    <name evidence="8" type="ORF">g.54550</name>
</gene>
<evidence type="ECO:0000256" key="5">
    <source>
        <dbReference type="ARBA" id="ARBA00022840"/>
    </source>
</evidence>
<dbReference type="InterPro" id="IPR001611">
    <property type="entry name" value="Leu-rich_rpt"/>
</dbReference>
<accession>A0A1D1XTZ7</accession>
<dbReference type="GO" id="GO:0005524">
    <property type="term" value="F:ATP binding"/>
    <property type="evidence" value="ECO:0007669"/>
    <property type="project" value="UniProtKB-KW"/>
</dbReference>
<dbReference type="Gene3D" id="3.40.50.300">
    <property type="entry name" value="P-loop containing nucleotide triphosphate hydrolases"/>
    <property type="match status" value="1"/>
</dbReference>
<dbReference type="InterPro" id="IPR036388">
    <property type="entry name" value="WH-like_DNA-bd_sf"/>
</dbReference>
<dbReference type="SMART" id="SM00369">
    <property type="entry name" value="LRR_TYP"/>
    <property type="match status" value="3"/>
</dbReference>